<evidence type="ECO:0000313" key="1">
    <source>
        <dbReference type="EMBL" id="OWZ23683.1"/>
    </source>
</evidence>
<keyword evidence="1" id="KW-0378">Hydrolase</keyword>
<dbReference type="Proteomes" id="UP000198211">
    <property type="component" value="Unassembled WGS sequence"/>
</dbReference>
<dbReference type="AlphaFoldDB" id="A0A225X1T7"/>
<proteinExistence type="predicted"/>
<organism evidence="1 2">
    <name type="scientific">Phytophthora megakarya</name>
    <dbReference type="NCBI Taxonomy" id="4795"/>
    <lineage>
        <taxon>Eukaryota</taxon>
        <taxon>Sar</taxon>
        <taxon>Stramenopiles</taxon>
        <taxon>Oomycota</taxon>
        <taxon>Peronosporomycetes</taxon>
        <taxon>Peronosporales</taxon>
        <taxon>Peronosporaceae</taxon>
        <taxon>Phytophthora</taxon>
    </lineage>
</organism>
<protein>
    <submittedName>
        <fullName evidence="1">Eukaryotic/viral aspartic protease</fullName>
    </submittedName>
</protein>
<dbReference type="GO" id="GO:0006508">
    <property type="term" value="P:proteolysis"/>
    <property type="evidence" value="ECO:0007669"/>
    <property type="project" value="UniProtKB-KW"/>
</dbReference>
<keyword evidence="1" id="KW-0645">Protease</keyword>
<evidence type="ECO:0000313" key="2">
    <source>
        <dbReference type="Proteomes" id="UP000198211"/>
    </source>
</evidence>
<comment type="caution">
    <text evidence="1">The sequence shown here is derived from an EMBL/GenBank/DDBJ whole genome shotgun (WGS) entry which is preliminary data.</text>
</comment>
<gene>
    <name evidence="1" type="ORF">PHMEG_0001415</name>
</gene>
<reference evidence="2" key="1">
    <citation type="submission" date="2017-03" db="EMBL/GenBank/DDBJ databases">
        <title>Phytopthora megakarya and P. palmivora, two closely related causual agents of cacao black pod achieved similar genome size and gene model numbers by different mechanisms.</title>
        <authorList>
            <person name="Ali S."/>
            <person name="Shao J."/>
            <person name="Larry D.J."/>
            <person name="Kronmiller B."/>
            <person name="Shen D."/>
            <person name="Strem M.D."/>
            <person name="Melnick R.L."/>
            <person name="Guiltinan M.J."/>
            <person name="Tyler B.M."/>
            <person name="Meinhardt L.W."/>
            <person name="Bailey B.A."/>
        </authorList>
    </citation>
    <scope>NUCLEOTIDE SEQUENCE [LARGE SCALE GENOMIC DNA]</scope>
    <source>
        <strain evidence="2">zdho120</strain>
    </source>
</reference>
<dbReference type="OrthoDB" id="84413at2759"/>
<dbReference type="EMBL" id="NBNE01000050">
    <property type="protein sequence ID" value="OWZ23683.1"/>
    <property type="molecule type" value="Genomic_DNA"/>
</dbReference>
<sequence>MLQFDTGTEVSMVDPTFAREEHVGIRDATYFTVGKTCVNVTLAGNMVYYIDLWVGDLVGQNVIFGIYRGRPLYGSKMRPVKLPSLCRVAAGQTFDVLLRPEKNAPRL</sequence>
<name>A0A225X1T7_9STRA</name>
<keyword evidence="2" id="KW-1185">Reference proteome</keyword>
<dbReference type="GO" id="GO:0008233">
    <property type="term" value="F:peptidase activity"/>
    <property type="evidence" value="ECO:0007669"/>
    <property type="project" value="UniProtKB-KW"/>
</dbReference>
<accession>A0A225X1T7</accession>